<evidence type="ECO:0000256" key="5">
    <source>
        <dbReference type="ARBA" id="ARBA00022989"/>
    </source>
</evidence>
<dbReference type="RefSeq" id="WP_425518068.1">
    <property type="nucleotide sequence ID" value="NZ_AP023359.1"/>
</dbReference>
<evidence type="ECO:0000256" key="1">
    <source>
        <dbReference type="ARBA" id="ARBA00022448"/>
    </source>
</evidence>
<keyword evidence="6" id="KW-0811">Translocation</keyword>
<dbReference type="InterPro" id="IPR022813">
    <property type="entry name" value="SecD/SecF_arch_bac"/>
</dbReference>
<dbReference type="InterPro" id="IPR054384">
    <property type="entry name" value="SecDF_P1_head"/>
</dbReference>
<evidence type="ECO:0000256" key="3">
    <source>
        <dbReference type="ARBA" id="ARBA00022692"/>
    </source>
</evidence>
<evidence type="ECO:0000256" key="4">
    <source>
        <dbReference type="ARBA" id="ARBA00022927"/>
    </source>
</evidence>
<name>A0A810N8L2_9ACTN</name>
<sequence>MPTPATPPPPGAPRRDRTLVVVVSVLACVALLGILACGGAAFLLRDRILDLSAGTELTVEAVRADGTAPGRDDVERTRDLLADRLAAADLDRPSVDVEGSRLVLRVGETGHEDELRSLAGTGDLSFRRVLGSVADRPVAGGAPPTPDTARVPAREQVAAKLGAAYQLAEEITASGSPDPAAVQALAPFATLTPAEVAALPPRMQYAVPTVTCPQLTARPATTAADGPAVACDAADPPVKYLLDVARAGGADVETAEAKVTDTGQWVVAIGFTGPGQQRWTDLTREAVDAGTENQVAVTLDNLVVSAPVVQAVITGDTEISGRFTRSEAKVLAAQIGSEPLPVTLRVVG</sequence>
<keyword evidence="5 8" id="KW-1133">Transmembrane helix</keyword>
<dbReference type="AlphaFoldDB" id="A0A810N8L2"/>
<keyword evidence="3 8" id="KW-0812">Transmembrane</keyword>
<evidence type="ECO:0000256" key="6">
    <source>
        <dbReference type="ARBA" id="ARBA00023010"/>
    </source>
</evidence>
<dbReference type="Proteomes" id="UP000680866">
    <property type="component" value="Chromosome"/>
</dbReference>
<reference evidence="10" key="1">
    <citation type="submission" date="2020-08" db="EMBL/GenBank/DDBJ databases">
        <title>Whole genome shotgun sequence of Polymorphospora rubra NBRC 101157.</title>
        <authorList>
            <person name="Komaki H."/>
            <person name="Tamura T."/>
        </authorList>
    </citation>
    <scope>NUCLEOTIDE SEQUENCE</scope>
    <source>
        <strain evidence="10">NBRC 101157</strain>
    </source>
</reference>
<keyword evidence="4" id="KW-0653">Protein transport</keyword>
<dbReference type="EMBL" id="AP023359">
    <property type="protein sequence ID" value="BCJ68784.1"/>
    <property type="molecule type" value="Genomic_DNA"/>
</dbReference>
<evidence type="ECO:0000313" key="11">
    <source>
        <dbReference type="Proteomes" id="UP000680866"/>
    </source>
</evidence>
<evidence type="ECO:0000256" key="2">
    <source>
        <dbReference type="ARBA" id="ARBA00022475"/>
    </source>
</evidence>
<dbReference type="GO" id="GO:0005886">
    <property type="term" value="C:plasma membrane"/>
    <property type="evidence" value="ECO:0007669"/>
    <property type="project" value="TreeGrafter"/>
</dbReference>
<evidence type="ECO:0000256" key="8">
    <source>
        <dbReference type="SAM" id="Phobius"/>
    </source>
</evidence>
<accession>A0A810N8L2</accession>
<keyword evidence="2" id="KW-1003">Cell membrane</keyword>
<dbReference type="KEGG" id="pry:Prubr_58050"/>
<evidence type="ECO:0000256" key="7">
    <source>
        <dbReference type="ARBA" id="ARBA00023136"/>
    </source>
</evidence>
<dbReference type="Gene3D" id="3.30.1360.200">
    <property type="match status" value="1"/>
</dbReference>
<keyword evidence="7 8" id="KW-0472">Membrane</keyword>
<gene>
    <name evidence="10" type="ORF">Prubr_58050</name>
</gene>
<evidence type="ECO:0000313" key="10">
    <source>
        <dbReference type="EMBL" id="BCJ68784.1"/>
    </source>
</evidence>
<feature type="domain" description="SecDF P1 head subdomain" evidence="9">
    <location>
        <begin position="239"/>
        <end position="342"/>
    </location>
</feature>
<dbReference type="PANTHER" id="PTHR30081:SF1">
    <property type="entry name" value="PROTEIN TRANSLOCASE SUBUNIT SECD"/>
    <property type="match status" value="1"/>
</dbReference>
<dbReference type="PANTHER" id="PTHR30081">
    <property type="entry name" value="PROTEIN-EXPORT MEMBRANE PROTEIN SEC"/>
    <property type="match status" value="1"/>
</dbReference>
<keyword evidence="1" id="KW-0813">Transport</keyword>
<keyword evidence="11" id="KW-1185">Reference proteome</keyword>
<evidence type="ECO:0000259" key="9">
    <source>
        <dbReference type="Pfam" id="PF22599"/>
    </source>
</evidence>
<proteinExistence type="predicted"/>
<dbReference type="Pfam" id="PF22599">
    <property type="entry name" value="SecDF_P1_head"/>
    <property type="match status" value="1"/>
</dbReference>
<dbReference type="GO" id="GO:0015031">
    <property type="term" value="P:protein transport"/>
    <property type="evidence" value="ECO:0007669"/>
    <property type="project" value="UniProtKB-KW"/>
</dbReference>
<protein>
    <recommendedName>
        <fullName evidence="9">SecDF P1 head subdomain domain-containing protein</fullName>
    </recommendedName>
</protein>
<feature type="transmembrane region" description="Helical" evidence="8">
    <location>
        <begin position="20"/>
        <end position="44"/>
    </location>
</feature>
<organism evidence="10 11">
    <name type="scientific">Polymorphospora rubra</name>
    <dbReference type="NCBI Taxonomy" id="338584"/>
    <lineage>
        <taxon>Bacteria</taxon>
        <taxon>Bacillati</taxon>
        <taxon>Actinomycetota</taxon>
        <taxon>Actinomycetes</taxon>
        <taxon>Micromonosporales</taxon>
        <taxon>Micromonosporaceae</taxon>
        <taxon>Polymorphospora</taxon>
    </lineage>
</organism>